<dbReference type="InterPro" id="IPR011258">
    <property type="entry name" value="BPG-indep_PGM_N"/>
</dbReference>
<accession>A0AAD7MLP8</accession>
<comment type="pathway">
    <text evidence="4">Carbohydrate degradation; glycolysis; pyruvate from D-glyceraldehyde 3-phosphate: step 3/5.</text>
</comment>
<sequence>MSQVKEKVCLIVHDGWGISTETEGNAIAGARTEVGKLNMDKLGEEHSHRILEAHGSAVGLNDGLMGNSEVGHLNIGAGRIVWQDIVRIDVAIKKRQFHKEKYILESLNHAKDGNGRLHFIGLISDGGVHSHIRHLYALLEAAKEQGVPEVYVHFIADGRDTAPRSAAGYCQDLLDFMSKEKYGVLATIVGRYYAMDRDTRWERVKIAVDGFVGGVGDEGPDAVAAIKKNYEADLTDEFLKPIIVNGEAGRIKENDTIFMFNYRADRVRELSSVLGLLVEKPDMKGVDITVPTGLNITTMSQYKAEYPFSVAFPPQPKTNVLAEWLGAKGIKQAHIAETEKYAHVTFFFNGGKDAQFSGETRYLVPSPKHNVNTYNELPRMSVQPVADTVANAVKGLEVWTEEDSKNPGQPTNTVQVVADAKEVLTYLDGEGKEASKEVSGYSLKTREEPKKGENFDFVMCNFAPPDMVGHTGIYEAAIKAIKATDKAVGTVYEACQKAGYFLLITSDHGNAEQMKDLSDPAKPPHTAHTCNPVPFILVAPPGKEGLYALKSDAEGEDPGALADVAPTILDLMGLPQPEEMTGRSLLVRKN</sequence>
<evidence type="ECO:0000256" key="2">
    <source>
        <dbReference type="ARBA" id="ARBA00001936"/>
    </source>
</evidence>
<evidence type="ECO:0000256" key="5">
    <source>
        <dbReference type="ARBA" id="ARBA00008819"/>
    </source>
</evidence>
<comment type="similarity">
    <text evidence="5">Belongs to the BPG-independent phosphoglycerate mutase family.</text>
</comment>
<keyword evidence="9" id="KW-0464">Manganese</keyword>
<dbReference type="Pfam" id="PF01676">
    <property type="entry name" value="Metalloenzyme"/>
    <property type="match status" value="2"/>
</dbReference>
<dbReference type="InterPro" id="IPR036646">
    <property type="entry name" value="PGAM_B_sf"/>
</dbReference>
<comment type="catalytic activity">
    <reaction evidence="1">
        <text>(2R)-2-phosphoglycerate = (2R)-3-phosphoglycerate</text>
        <dbReference type="Rhea" id="RHEA:15901"/>
        <dbReference type="ChEBI" id="CHEBI:58272"/>
        <dbReference type="ChEBI" id="CHEBI:58289"/>
        <dbReference type="EC" id="5.4.2.12"/>
    </reaction>
</comment>
<dbReference type="FunFam" id="3.40.1450.10:FF:000001">
    <property type="entry name" value="2,3-bisphosphoglycerate-independent phosphoglycerate mutase"/>
    <property type="match status" value="1"/>
</dbReference>
<keyword evidence="8" id="KW-0324">Glycolysis</keyword>
<dbReference type="Pfam" id="PF06415">
    <property type="entry name" value="iPGM_N"/>
    <property type="match status" value="1"/>
</dbReference>
<dbReference type="InterPro" id="IPR005995">
    <property type="entry name" value="Pgm_bpd_ind"/>
</dbReference>
<dbReference type="GO" id="GO:0006096">
    <property type="term" value="P:glycolytic process"/>
    <property type="evidence" value="ECO:0007669"/>
    <property type="project" value="UniProtKB-KW"/>
</dbReference>
<evidence type="ECO:0000313" key="15">
    <source>
        <dbReference type="EMBL" id="KAJ7723311.1"/>
    </source>
</evidence>
<dbReference type="EMBL" id="JARJLG010000249">
    <property type="protein sequence ID" value="KAJ7723311.1"/>
    <property type="molecule type" value="Genomic_DNA"/>
</dbReference>
<comment type="caution">
    <text evidence="15">The sequence shown here is derived from an EMBL/GenBank/DDBJ whole genome shotgun (WGS) entry which is preliminary data.</text>
</comment>
<dbReference type="AlphaFoldDB" id="A0AAD7MLP8"/>
<dbReference type="Gene3D" id="3.40.1450.10">
    <property type="entry name" value="BPG-independent phosphoglycerate mutase, domain B"/>
    <property type="match status" value="1"/>
</dbReference>
<dbReference type="GO" id="GO:0006007">
    <property type="term" value="P:glucose catabolic process"/>
    <property type="evidence" value="ECO:0007669"/>
    <property type="project" value="InterPro"/>
</dbReference>
<dbReference type="EC" id="5.4.2.12" evidence="6"/>
<proteinExistence type="inferred from homology"/>
<name>A0AAD7MLP8_9AGAR</name>
<evidence type="ECO:0000256" key="10">
    <source>
        <dbReference type="ARBA" id="ARBA00023235"/>
    </source>
</evidence>
<dbReference type="Proteomes" id="UP001215280">
    <property type="component" value="Unassembled WGS sequence"/>
</dbReference>
<dbReference type="CDD" id="cd16010">
    <property type="entry name" value="iPGM"/>
    <property type="match status" value="1"/>
</dbReference>
<dbReference type="Gene3D" id="3.40.720.10">
    <property type="entry name" value="Alkaline Phosphatase, subunit A"/>
    <property type="match status" value="2"/>
</dbReference>
<evidence type="ECO:0000256" key="8">
    <source>
        <dbReference type="ARBA" id="ARBA00023152"/>
    </source>
</evidence>
<keyword evidence="16" id="KW-1185">Reference proteome</keyword>
<evidence type="ECO:0000256" key="1">
    <source>
        <dbReference type="ARBA" id="ARBA00000370"/>
    </source>
</evidence>
<evidence type="ECO:0000256" key="3">
    <source>
        <dbReference type="ARBA" id="ARBA00002315"/>
    </source>
</evidence>
<keyword evidence="10" id="KW-0413">Isomerase</keyword>
<feature type="domain" description="BPG-independent PGAM N-terminal" evidence="14">
    <location>
        <begin position="88"/>
        <end position="303"/>
    </location>
</feature>
<organism evidence="15 16">
    <name type="scientific">Mycena maculata</name>
    <dbReference type="NCBI Taxonomy" id="230809"/>
    <lineage>
        <taxon>Eukaryota</taxon>
        <taxon>Fungi</taxon>
        <taxon>Dikarya</taxon>
        <taxon>Basidiomycota</taxon>
        <taxon>Agaricomycotina</taxon>
        <taxon>Agaricomycetes</taxon>
        <taxon>Agaricomycetidae</taxon>
        <taxon>Agaricales</taxon>
        <taxon>Marasmiineae</taxon>
        <taxon>Mycenaceae</taxon>
        <taxon>Mycena</taxon>
    </lineage>
</organism>
<dbReference type="NCBIfam" id="TIGR01307">
    <property type="entry name" value="pgm_bpd_ind"/>
    <property type="match status" value="1"/>
</dbReference>
<evidence type="ECO:0000256" key="9">
    <source>
        <dbReference type="ARBA" id="ARBA00023211"/>
    </source>
</evidence>
<evidence type="ECO:0000259" key="13">
    <source>
        <dbReference type="Pfam" id="PF01676"/>
    </source>
</evidence>
<keyword evidence="7" id="KW-0479">Metal-binding</keyword>
<evidence type="ECO:0000256" key="11">
    <source>
        <dbReference type="ARBA" id="ARBA00071648"/>
    </source>
</evidence>
<dbReference type="SUPFAM" id="SSF53649">
    <property type="entry name" value="Alkaline phosphatase-like"/>
    <property type="match status" value="1"/>
</dbReference>
<dbReference type="PANTHER" id="PTHR31637">
    <property type="entry name" value="2,3-BISPHOSPHOGLYCERATE-INDEPENDENT PHOSPHOGLYCERATE MUTASE"/>
    <property type="match status" value="1"/>
</dbReference>
<feature type="domain" description="Metalloenzyme" evidence="13">
    <location>
        <begin position="453"/>
        <end position="575"/>
    </location>
</feature>
<evidence type="ECO:0000256" key="6">
    <source>
        <dbReference type="ARBA" id="ARBA00012026"/>
    </source>
</evidence>
<dbReference type="InterPro" id="IPR017850">
    <property type="entry name" value="Alkaline_phosphatase_core_sf"/>
</dbReference>
<dbReference type="PANTHER" id="PTHR31637:SF0">
    <property type="entry name" value="2,3-BISPHOSPHOGLYCERATE-INDEPENDENT PHOSPHOGLYCERATE MUTASE"/>
    <property type="match status" value="1"/>
</dbReference>
<comment type="function">
    <text evidence="3">Catalyzes the interconversion of 2-phosphoglycerate and 3-phosphoglycerate.</text>
</comment>
<dbReference type="GO" id="GO:0004619">
    <property type="term" value="F:phosphoglycerate mutase activity"/>
    <property type="evidence" value="ECO:0007669"/>
    <property type="project" value="UniProtKB-EC"/>
</dbReference>
<feature type="domain" description="Metalloenzyme" evidence="13">
    <location>
        <begin position="7"/>
        <end position="394"/>
    </location>
</feature>
<dbReference type="GO" id="GO:0005737">
    <property type="term" value="C:cytoplasm"/>
    <property type="evidence" value="ECO:0007669"/>
    <property type="project" value="InterPro"/>
</dbReference>
<dbReference type="SUPFAM" id="SSF64158">
    <property type="entry name" value="2,3-Bisphosphoglycerate-independent phosphoglycerate mutase, substrate-binding domain"/>
    <property type="match status" value="1"/>
</dbReference>
<evidence type="ECO:0000259" key="14">
    <source>
        <dbReference type="Pfam" id="PF06415"/>
    </source>
</evidence>
<dbReference type="HAMAP" id="MF_01038">
    <property type="entry name" value="GpmI"/>
    <property type="match status" value="1"/>
</dbReference>
<gene>
    <name evidence="15" type="ORF">DFH07DRAFT_856121</name>
</gene>
<protein>
    <recommendedName>
        <fullName evidence="11">2,3-bisphosphoglycerate-independent phosphoglycerate mutase</fullName>
        <ecNumber evidence="6">5.4.2.12</ecNumber>
    </recommendedName>
    <alternativeName>
        <fullName evidence="12">Cofactor-independent phosphoglycerate mutase homolog</fullName>
    </alternativeName>
</protein>
<comment type="cofactor">
    <cofactor evidence="2">
        <name>Mn(2+)</name>
        <dbReference type="ChEBI" id="CHEBI:29035"/>
    </cofactor>
</comment>
<evidence type="ECO:0000256" key="12">
    <source>
        <dbReference type="ARBA" id="ARBA00083354"/>
    </source>
</evidence>
<dbReference type="InterPro" id="IPR006124">
    <property type="entry name" value="Metalloenzyme"/>
</dbReference>
<evidence type="ECO:0000256" key="4">
    <source>
        <dbReference type="ARBA" id="ARBA00004798"/>
    </source>
</evidence>
<reference evidence="15" key="1">
    <citation type="submission" date="2023-03" db="EMBL/GenBank/DDBJ databases">
        <title>Massive genome expansion in bonnet fungi (Mycena s.s.) driven by repeated elements and novel gene families across ecological guilds.</title>
        <authorList>
            <consortium name="Lawrence Berkeley National Laboratory"/>
            <person name="Harder C.B."/>
            <person name="Miyauchi S."/>
            <person name="Viragh M."/>
            <person name="Kuo A."/>
            <person name="Thoen E."/>
            <person name="Andreopoulos B."/>
            <person name="Lu D."/>
            <person name="Skrede I."/>
            <person name="Drula E."/>
            <person name="Henrissat B."/>
            <person name="Morin E."/>
            <person name="Kohler A."/>
            <person name="Barry K."/>
            <person name="LaButti K."/>
            <person name="Morin E."/>
            <person name="Salamov A."/>
            <person name="Lipzen A."/>
            <person name="Mereny Z."/>
            <person name="Hegedus B."/>
            <person name="Baldrian P."/>
            <person name="Stursova M."/>
            <person name="Weitz H."/>
            <person name="Taylor A."/>
            <person name="Grigoriev I.V."/>
            <person name="Nagy L.G."/>
            <person name="Martin F."/>
            <person name="Kauserud H."/>
        </authorList>
    </citation>
    <scope>NUCLEOTIDE SEQUENCE</scope>
    <source>
        <strain evidence="15">CBHHK188m</strain>
    </source>
</reference>
<evidence type="ECO:0000256" key="7">
    <source>
        <dbReference type="ARBA" id="ARBA00022723"/>
    </source>
</evidence>
<dbReference type="GO" id="GO:0030145">
    <property type="term" value="F:manganese ion binding"/>
    <property type="evidence" value="ECO:0007669"/>
    <property type="project" value="InterPro"/>
</dbReference>
<evidence type="ECO:0000313" key="16">
    <source>
        <dbReference type="Proteomes" id="UP001215280"/>
    </source>
</evidence>